<dbReference type="AlphaFoldDB" id="A0A9W9ZCH4"/>
<gene>
    <name evidence="7" type="ORF">OS493_018837</name>
</gene>
<dbReference type="InterPro" id="IPR011598">
    <property type="entry name" value="bHLH_dom"/>
</dbReference>
<dbReference type="CDD" id="cd11389">
    <property type="entry name" value="bHLH-O_HERP_like"/>
    <property type="match status" value="1"/>
</dbReference>
<dbReference type="GO" id="GO:0046983">
    <property type="term" value="F:protein dimerization activity"/>
    <property type="evidence" value="ECO:0007669"/>
    <property type="project" value="InterPro"/>
</dbReference>
<evidence type="ECO:0000259" key="6">
    <source>
        <dbReference type="PROSITE" id="PS50888"/>
    </source>
</evidence>
<comment type="subcellular location">
    <subcellularLocation>
        <location evidence="1">Nucleus</location>
    </subcellularLocation>
</comment>
<dbReference type="PANTHER" id="PTHR10985">
    <property type="entry name" value="BASIC HELIX-LOOP-HELIX TRANSCRIPTION FACTOR, HES-RELATED"/>
    <property type="match status" value="1"/>
</dbReference>
<feature type="compositionally biased region" description="Basic and acidic residues" evidence="5">
    <location>
        <begin position="275"/>
        <end position="284"/>
    </location>
</feature>
<feature type="compositionally biased region" description="Polar residues" evidence="5">
    <location>
        <begin position="464"/>
        <end position="485"/>
    </location>
</feature>
<evidence type="ECO:0000313" key="8">
    <source>
        <dbReference type="Proteomes" id="UP001163046"/>
    </source>
</evidence>
<feature type="domain" description="BHLH" evidence="6">
    <location>
        <begin position="25"/>
        <end position="86"/>
    </location>
</feature>
<dbReference type="GO" id="GO:0005634">
    <property type="term" value="C:nucleus"/>
    <property type="evidence" value="ECO:0007669"/>
    <property type="project" value="UniProtKB-SubCell"/>
</dbReference>
<dbReference type="SUPFAM" id="SSF47459">
    <property type="entry name" value="HLH, helix-loop-helix DNA-binding domain"/>
    <property type="match status" value="1"/>
</dbReference>
<name>A0A9W9ZCH4_9CNID</name>
<keyword evidence="2" id="KW-0805">Transcription regulation</keyword>
<feature type="compositionally biased region" description="Low complexity" evidence="5">
    <location>
        <begin position="196"/>
        <end position="211"/>
    </location>
</feature>
<dbReference type="InterPro" id="IPR050370">
    <property type="entry name" value="HES_HEY"/>
</dbReference>
<feature type="compositionally biased region" description="Basic residues" evidence="5">
    <location>
        <begin position="217"/>
        <end position="229"/>
    </location>
</feature>
<evidence type="ECO:0000256" key="2">
    <source>
        <dbReference type="ARBA" id="ARBA00023015"/>
    </source>
</evidence>
<dbReference type="EMBL" id="MU826360">
    <property type="protein sequence ID" value="KAJ7379042.1"/>
    <property type="molecule type" value="Genomic_DNA"/>
</dbReference>
<keyword evidence="4" id="KW-0539">Nucleus</keyword>
<feature type="region of interest" description="Disordered" evidence="5">
    <location>
        <begin position="184"/>
        <end position="240"/>
    </location>
</feature>
<dbReference type="Pfam" id="PF07527">
    <property type="entry name" value="Hairy_orange"/>
    <property type="match status" value="1"/>
</dbReference>
<evidence type="ECO:0000256" key="1">
    <source>
        <dbReference type="ARBA" id="ARBA00004123"/>
    </source>
</evidence>
<dbReference type="InterPro" id="IPR036638">
    <property type="entry name" value="HLH_DNA-bd_sf"/>
</dbReference>
<feature type="region of interest" description="Disordered" evidence="5">
    <location>
        <begin position="429"/>
        <end position="485"/>
    </location>
</feature>
<reference evidence="7" key="1">
    <citation type="submission" date="2023-01" db="EMBL/GenBank/DDBJ databases">
        <title>Genome assembly of the deep-sea coral Lophelia pertusa.</title>
        <authorList>
            <person name="Herrera S."/>
            <person name="Cordes E."/>
        </authorList>
    </citation>
    <scope>NUCLEOTIDE SEQUENCE</scope>
    <source>
        <strain evidence="7">USNM1676648</strain>
        <tissue evidence="7">Polyp</tissue>
    </source>
</reference>
<dbReference type="InterPro" id="IPR003650">
    <property type="entry name" value="Orange_dom"/>
</dbReference>
<sequence>MVEDVLSLNGINRTVLAKGTTLSHLKSRGPRVIEKRRRDRINTSLGELSHLLPAAQSSLSNGKQQGSGKLEKAEVLELTVDYLKALQGRLAGKQDKDIKTEGEKAKAGVTAKDNVDTEIKPVNHFGGYKDCTEEVFRFLVNVEAMDMQQPCFQRLMAHLRHQIQLLAESKSEVLKFKGRINTESGKRTASKRSFQGTMSSSSSTSSSTGERSGSGGKAKRARLHAHHSSNSKGRAAAVMATAHPSAVTTVQTMPEKTKVIQQYVWMMILQRLRERQGNSRKESENNVTNNGSGSVSSGSSTSRNGNKTSSSPPSCPSMLPQGGNIPLRAPFLSPPCAIPTYALHPAGTHYIPIILHPSVPVPPALPAFMGSSAGQFPFGMIPPAGGGGFGMPPQLPFGLPFPYAPPVIPPYASHAPPMGFPFFNGLRKDLPRQGATDPGNVDSGSNGDDCSIESCISPEGIVIQTDTHSPSNSGNESSNTDEGGC</sequence>
<feature type="compositionally biased region" description="Low complexity" evidence="5">
    <location>
        <begin position="285"/>
        <end position="312"/>
    </location>
</feature>
<evidence type="ECO:0000256" key="5">
    <source>
        <dbReference type="SAM" id="MobiDB-lite"/>
    </source>
</evidence>
<comment type="caution">
    <text evidence="7">The sequence shown here is derived from an EMBL/GenBank/DDBJ whole genome shotgun (WGS) entry which is preliminary data.</text>
</comment>
<dbReference type="GO" id="GO:0006355">
    <property type="term" value="P:regulation of DNA-templated transcription"/>
    <property type="evidence" value="ECO:0007669"/>
    <property type="project" value="InterPro"/>
</dbReference>
<dbReference type="Proteomes" id="UP001163046">
    <property type="component" value="Unassembled WGS sequence"/>
</dbReference>
<keyword evidence="8" id="KW-1185">Reference proteome</keyword>
<dbReference type="Gene3D" id="6.10.250.980">
    <property type="match status" value="1"/>
</dbReference>
<proteinExistence type="predicted"/>
<dbReference type="PROSITE" id="PS50888">
    <property type="entry name" value="BHLH"/>
    <property type="match status" value="1"/>
</dbReference>
<dbReference type="Gene3D" id="4.10.280.10">
    <property type="entry name" value="Helix-loop-helix DNA-binding domain"/>
    <property type="match status" value="1"/>
</dbReference>
<keyword evidence="3" id="KW-0804">Transcription</keyword>
<dbReference type="GO" id="GO:0003677">
    <property type="term" value="F:DNA binding"/>
    <property type="evidence" value="ECO:0007669"/>
    <property type="project" value="InterPro"/>
</dbReference>
<evidence type="ECO:0000256" key="3">
    <source>
        <dbReference type="ARBA" id="ARBA00023163"/>
    </source>
</evidence>
<dbReference type="SMART" id="SM00353">
    <property type="entry name" value="HLH"/>
    <property type="match status" value="1"/>
</dbReference>
<dbReference type="SUPFAM" id="SSF158457">
    <property type="entry name" value="Orange domain-like"/>
    <property type="match status" value="1"/>
</dbReference>
<protein>
    <recommendedName>
        <fullName evidence="6">BHLH domain-containing protein</fullName>
    </recommendedName>
</protein>
<organism evidence="7 8">
    <name type="scientific">Desmophyllum pertusum</name>
    <dbReference type="NCBI Taxonomy" id="174260"/>
    <lineage>
        <taxon>Eukaryota</taxon>
        <taxon>Metazoa</taxon>
        <taxon>Cnidaria</taxon>
        <taxon>Anthozoa</taxon>
        <taxon>Hexacorallia</taxon>
        <taxon>Scleractinia</taxon>
        <taxon>Caryophylliina</taxon>
        <taxon>Caryophylliidae</taxon>
        <taxon>Desmophyllum</taxon>
    </lineage>
</organism>
<dbReference type="Pfam" id="PF00010">
    <property type="entry name" value="HLH"/>
    <property type="match status" value="1"/>
</dbReference>
<dbReference type="OrthoDB" id="6371181at2759"/>
<accession>A0A9W9ZCH4</accession>
<evidence type="ECO:0000256" key="4">
    <source>
        <dbReference type="ARBA" id="ARBA00023242"/>
    </source>
</evidence>
<feature type="region of interest" description="Disordered" evidence="5">
    <location>
        <begin position="275"/>
        <end position="320"/>
    </location>
</feature>
<evidence type="ECO:0000313" key="7">
    <source>
        <dbReference type="EMBL" id="KAJ7379042.1"/>
    </source>
</evidence>